<evidence type="ECO:0000313" key="6">
    <source>
        <dbReference type="EMBL" id="SEJ67931.1"/>
    </source>
</evidence>
<comment type="cofactor">
    <cofactor evidence="5">
        <name>Mg(2+)</name>
        <dbReference type="ChEBI" id="CHEBI:18420"/>
    </cofactor>
</comment>
<reference evidence="7" key="1">
    <citation type="submission" date="2016-10" db="EMBL/GenBank/DDBJ databases">
        <authorList>
            <person name="Varghese N."/>
            <person name="Submissions S."/>
        </authorList>
    </citation>
    <scope>NUCLEOTIDE SEQUENCE [LARGE SCALE GENOMIC DNA]</scope>
    <source>
        <strain evidence="7">IBRC-M 10761</strain>
    </source>
</reference>
<dbReference type="NCBIfam" id="TIGR01509">
    <property type="entry name" value="HAD-SF-IA-v3"/>
    <property type="match status" value="1"/>
</dbReference>
<dbReference type="Gene3D" id="1.10.150.240">
    <property type="entry name" value="Putative phosphatase, domain 2"/>
    <property type="match status" value="1"/>
</dbReference>
<accession>A0A1H7AQJ7</accession>
<proteinExistence type="inferred from homology"/>
<dbReference type="InterPro" id="IPR006439">
    <property type="entry name" value="HAD-SF_hydro_IA"/>
</dbReference>
<dbReference type="Pfam" id="PF00702">
    <property type="entry name" value="Hydrolase"/>
    <property type="match status" value="1"/>
</dbReference>
<comment type="catalytic activity">
    <reaction evidence="5">
        <text>alpha,alpha-trehalose 6-phosphate + H2O = alpha,alpha-trehalose + phosphate</text>
        <dbReference type="Rhea" id="RHEA:23420"/>
        <dbReference type="ChEBI" id="CHEBI:15377"/>
        <dbReference type="ChEBI" id="CHEBI:16551"/>
        <dbReference type="ChEBI" id="CHEBI:43474"/>
        <dbReference type="ChEBI" id="CHEBI:58429"/>
        <dbReference type="EC" id="3.1.3.12"/>
    </reaction>
</comment>
<dbReference type="NCBIfam" id="TIGR01484">
    <property type="entry name" value="HAD-SF-IIB"/>
    <property type="match status" value="1"/>
</dbReference>
<dbReference type="GO" id="GO:0004805">
    <property type="term" value="F:trehalose-phosphatase activity"/>
    <property type="evidence" value="ECO:0007669"/>
    <property type="project" value="UniProtKB-EC"/>
</dbReference>
<dbReference type="RefSeq" id="WP_092177767.1">
    <property type="nucleotide sequence ID" value="NZ_FNZH01000008.1"/>
</dbReference>
<dbReference type="GO" id="GO:0005992">
    <property type="term" value="P:trehalose biosynthetic process"/>
    <property type="evidence" value="ECO:0007669"/>
    <property type="project" value="UniProtKB-UniPathway"/>
</dbReference>
<dbReference type="Pfam" id="PF02358">
    <property type="entry name" value="Trehalose_PPase"/>
    <property type="match status" value="1"/>
</dbReference>
<dbReference type="NCBIfam" id="TIGR00685">
    <property type="entry name" value="T6PP"/>
    <property type="match status" value="1"/>
</dbReference>
<dbReference type="SUPFAM" id="SSF56784">
    <property type="entry name" value="HAD-like"/>
    <property type="match status" value="2"/>
</dbReference>
<gene>
    <name evidence="6" type="ORF">SAMN05192553_10851</name>
</gene>
<keyword evidence="4 5" id="KW-0378">Hydrolase</keyword>
<dbReference type="InterPro" id="IPR036412">
    <property type="entry name" value="HAD-like_sf"/>
</dbReference>
<comment type="function">
    <text evidence="5">Removes the phosphate from trehalose 6-phosphate to produce free trehalose.</text>
</comment>
<keyword evidence="7" id="KW-1185">Reference proteome</keyword>
<dbReference type="InterPro" id="IPR044651">
    <property type="entry name" value="OTSB-like"/>
</dbReference>
<dbReference type="SFLD" id="SFLDG01129">
    <property type="entry name" value="C1.5:_HAD__Beta-PGM__Phosphata"/>
    <property type="match status" value="1"/>
</dbReference>
<dbReference type="InterPro" id="IPR023198">
    <property type="entry name" value="PGP-like_dom2"/>
</dbReference>
<comment type="similarity">
    <text evidence="3 5">Belongs to the trehalose phosphatase family.</text>
</comment>
<evidence type="ECO:0000313" key="7">
    <source>
        <dbReference type="Proteomes" id="UP000199403"/>
    </source>
</evidence>
<dbReference type="InterPro" id="IPR023214">
    <property type="entry name" value="HAD_sf"/>
</dbReference>
<comment type="pathway">
    <text evidence="1 5">Glycan biosynthesis; trehalose biosynthesis.</text>
</comment>
<evidence type="ECO:0000256" key="4">
    <source>
        <dbReference type="ARBA" id="ARBA00022801"/>
    </source>
</evidence>
<dbReference type="GO" id="GO:0046872">
    <property type="term" value="F:metal ion binding"/>
    <property type="evidence" value="ECO:0007669"/>
    <property type="project" value="UniProtKB-KW"/>
</dbReference>
<dbReference type="PANTHER" id="PTHR43768:SF3">
    <property type="entry name" value="TREHALOSE 6-PHOSPHATE PHOSPHATASE"/>
    <property type="match status" value="1"/>
</dbReference>
<name>A0A1H7AQJ7_9BACT</name>
<dbReference type="STRING" id="1416801.SAMN05192553_10851"/>
<protein>
    <recommendedName>
        <fullName evidence="5">Trehalose 6-phosphate phosphatase</fullName>
        <ecNumber evidence="5">3.1.3.12</ecNumber>
    </recommendedName>
</protein>
<dbReference type="UniPathway" id="UPA00299"/>
<dbReference type="SFLD" id="SFLDS00003">
    <property type="entry name" value="Haloacid_Dehalogenase"/>
    <property type="match status" value="1"/>
</dbReference>
<dbReference type="Gene3D" id="3.40.50.1000">
    <property type="entry name" value="HAD superfamily/HAD-like"/>
    <property type="match status" value="2"/>
</dbReference>
<sequence>MSEELKPTIQAIILDMDGVITDSARLHARAWKQMFDAFLEKLPGEQQPPLDLPRDYKRYIDGISRLDGVRAFLQSRNLHLPEGDPDDGPEAESIVGLGKRKNAFFLELMEKEGVDVFPDTLEMLKKWKKEGIKLGVISASRNCRKILESAGLLHWFDVRVDGETARREQLPGKPAPDVFLRAMQELKASPEHTLVVEDAIAGIKAAKRGHFTRVIGVARNGETEELLDAGADQVVKQLTEIDTYMETTSRAQLPDSLPHALESMQQIFSEMNGKKPVLFFDYDGTLTPIVDDPDAAVLTDGNKKVLADLAEEFTVAIISGRGLSDLRSKVGLDQLIYAGSHGFEISGPDGLEMQYEPGQEILPLLDQVEKAVKKRIQSIEGCEVERKKYAIAVHYRKVEKSRVKELKQAVAEVMEGKEQLKLGKGKKIREIKPNLDWHKGHALNWLLDKLDLARKRHQPIFIGDDITDEDALRFLQGTGILVGTHGEETHANYRLNDTEEVYEFLAQLRRWQEPAPK</sequence>
<comment type="similarity">
    <text evidence="2">Belongs to the HAD-like hydrolase superfamily. CbbY/CbbZ/Gph/YieH family.</text>
</comment>
<keyword evidence="5" id="KW-0479">Metal-binding</keyword>
<dbReference type="InterPro" id="IPR003337">
    <property type="entry name" value="Trehalose_PPase"/>
</dbReference>
<dbReference type="PANTHER" id="PTHR43768">
    <property type="entry name" value="TREHALOSE 6-PHOSPHATE PHOSPHATASE"/>
    <property type="match status" value="1"/>
</dbReference>
<evidence type="ECO:0000256" key="2">
    <source>
        <dbReference type="ARBA" id="ARBA00006171"/>
    </source>
</evidence>
<dbReference type="EC" id="3.1.3.12" evidence="5"/>
<dbReference type="InterPro" id="IPR006379">
    <property type="entry name" value="HAD-SF_hydro_IIB"/>
</dbReference>
<dbReference type="OrthoDB" id="9797743at2"/>
<keyword evidence="5" id="KW-0460">Magnesium</keyword>
<dbReference type="AlphaFoldDB" id="A0A1H7AQJ7"/>
<evidence type="ECO:0000256" key="5">
    <source>
        <dbReference type="RuleBase" id="RU361117"/>
    </source>
</evidence>
<dbReference type="CDD" id="cd01627">
    <property type="entry name" value="HAD_TPP"/>
    <property type="match status" value="1"/>
</dbReference>
<dbReference type="Gene3D" id="3.30.70.1020">
    <property type="entry name" value="Trehalose-6-phosphate phosphatase related protein, domain 2"/>
    <property type="match status" value="1"/>
</dbReference>
<dbReference type="NCBIfam" id="TIGR02009">
    <property type="entry name" value="PGMB-YQAB-SF"/>
    <property type="match status" value="1"/>
</dbReference>
<dbReference type="EMBL" id="FNZH01000008">
    <property type="protein sequence ID" value="SEJ67931.1"/>
    <property type="molecule type" value="Genomic_DNA"/>
</dbReference>
<evidence type="ECO:0000256" key="1">
    <source>
        <dbReference type="ARBA" id="ARBA00005199"/>
    </source>
</evidence>
<evidence type="ECO:0000256" key="3">
    <source>
        <dbReference type="ARBA" id="ARBA00008770"/>
    </source>
</evidence>
<organism evidence="6 7">
    <name type="scientific">Cyclobacterium xiamenense</name>
    <dbReference type="NCBI Taxonomy" id="1297121"/>
    <lineage>
        <taxon>Bacteria</taxon>
        <taxon>Pseudomonadati</taxon>
        <taxon>Bacteroidota</taxon>
        <taxon>Cytophagia</taxon>
        <taxon>Cytophagales</taxon>
        <taxon>Cyclobacteriaceae</taxon>
        <taxon>Cyclobacterium</taxon>
    </lineage>
</organism>
<dbReference type="Proteomes" id="UP000199403">
    <property type="component" value="Unassembled WGS sequence"/>
</dbReference>
<dbReference type="InterPro" id="IPR010976">
    <property type="entry name" value="B-phosphoglucomutase_hydrolase"/>
</dbReference>